<feature type="domain" description="Protein FecR C-terminal" evidence="3">
    <location>
        <begin position="334"/>
        <end position="400"/>
    </location>
</feature>
<reference evidence="4 5" key="1">
    <citation type="submission" date="2016-03" db="EMBL/GenBank/DDBJ databases">
        <title>Niastella vici sp. nov., isolated from farmland soil.</title>
        <authorList>
            <person name="Chen L."/>
            <person name="Wang D."/>
            <person name="Yang S."/>
            <person name="Wang G."/>
        </authorList>
    </citation>
    <scope>NUCLEOTIDE SEQUENCE [LARGE SCALE GENOMIC DNA]</scope>
    <source>
        <strain evidence="4 5">DJ57</strain>
    </source>
</reference>
<feature type="transmembrane region" description="Helical" evidence="1">
    <location>
        <begin position="92"/>
        <end position="112"/>
    </location>
</feature>
<gene>
    <name evidence="4" type="ORF">A3860_21215</name>
</gene>
<evidence type="ECO:0000259" key="3">
    <source>
        <dbReference type="Pfam" id="PF16344"/>
    </source>
</evidence>
<keyword evidence="5" id="KW-1185">Reference proteome</keyword>
<dbReference type="OrthoDB" id="1099963at2"/>
<keyword evidence="1" id="KW-0812">Transmembrane</keyword>
<evidence type="ECO:0000313" key="4">
    <source>
        <dbReference type="EMBL" id="OQP63947.1"/>
    </source>
</evidence>
<protein>
    <recommendedName>
        <fullName evidence="6">Iron dicitrate transport regulator FecR</fullName>
    </recommendedName>
</protein>
<keyword evidence="1" id="KW-0472">Membrane</keyword>
<proteinExistence type="predicted"/>
<dbReference type="PANTHER" id="PTHR30273:SF2">
    <property type="entry name" value="PROTEIN FECR"/>
    <property type="match status" value="1"/>
</dbReference>
<dbReference type="Proteomes" id="UP000192796">
    <property type="component" value="Unassembled WGS sequence"/>
</dbReference>
<feature type="domain" description="FecR protein" evidence="2">
    <location>
        <begin position="191"/>
        <end position="291"/>
    </location>
</feature>
<dbReference type="InterPro" id="IPR032508">
    <property type="entry name" value="FecR_C"/>
</dbReference>
<evidence type="ECO:0000256" key="1">
    <source>
        <dbReference type="SAM" id="Phobius"/>
    </source>
</evidence>
<evidence type="ECO:0000313" key="5">
    <source>
        <dbReference type="Proteomes" id="UP000192796"/>
    </source>
</evidence>
<dbReference type="Pfam" id="PF04773">
    <property type="entry name" value="FecR"/>
    <property type="match status" value="1"/>
</dbReference>
<dbReference type="InterPro" id="IPR012373">
    <property type="entry name" value="Ferrdict_sens_TM"/>
</dbReference>
<name>A0A1V9G042_9BACT</name>
<keyword evidence="1" id="KW-1133">Transmembrane helix</keyword>
<dbReference type="Gene3D" id="2.60.120.1440">
    <property type="match status" value="1"/>
</dbReference>
<dbReference type="Gene3D" id="3.55.50.30">
    <property type="match status" value="1"/>
</dbReference>
<evidence type="ECO:0000259" key="2">
    <source>
        <dbReference type="Pfam" id="PF04773"/>
    </source>
</evidence>
<dbReference type="Pfam" id="PF16344">
    <property type="entry name" value="FecR_C"/>
    <property type="match status" value="1"/>
</dbReference>
<accession>A0A1V9G042</accession>
<comment type="caution">
    <text evidence="4">The sequence shown here is derived from an EMBL/GenBank/DDBJ whole genome shotgun (WGS) entry which is preliminary data.</text>
</comment>
<sequence>MSLSNPIADLYQRYLADQCTAAEIKQLLAYFDAGENEPLLKELVLQTLEADNTILETSDAFTESVLVNIKTAIREKSIPIAKRTIPMYQRNWFRVAAIACLVLLATITGFLLTGRMKTAASAAVLPEIAKTEILPGKDAAKLILADGSVIVLDSAGNGALAKQGAAAITKKNGEISYGQMTASRETIFNSLATDRGNQYQLRLADGSKVWLNAASSIRFPTTFTGSERRVEVSGEVYFEVAHDAAKPFIVKISLPGGADGGEVKVLGTHFNVNAYKEEGAIKTTLLEGSVQFTRKNKKQVLQPGQQAIADNTKNNIGIAAANIEKEMAWKNGLFLFDTDHIENIMRQISRWYDIDVVYEGDVSRETFSGVLSRSSNINQVLKILEAGGLQYKLEGKKIIVTK</sequence>
<dbReference type="RefSeq" id="WP_081147124.1">
    <property type="nucleotide sequence ID" value="NZ_LVYD01000043.1"/>
</dbReference>
<dbReference type="GO" id="GO:0016989">
    <property type="term" value="F:sigma factor antagonist activity"/>
    <property type="evidence" value="ECO:0007669"/>
    <property type="project" value="TreeGrafter"/>
</dbReference>
<dbReference type="STRING" id="1703345.A3860_21215"/>
<dbReference type="EMBL" id="LVYD01000043">
    <property type="protein sequence ID" value="OQP63947.1"/>
    <property type="molecule type" value="Genomic_DNA"/>
</dbReference>
<dbReference type="AlphaFoldDB" id="A0A1V9G042"/>
<dbReference type="PANTHER" id="PTHR30273">
    <property type="entry name" value="PERIPLASMIC SIGNAL SENSOR AND SIGMA FACTOR ACTIVATOR FECR-RELATED"/>
    <property type="match status" value="1"/>
</dbReference>
<evidence type="ECO:0008006" key="6">
    <source>
        <dbReference type="Google" id="ProtNLM"/>
    </source>
</evidence>
<organism evidence="4 5">
    <name type="scientific">Niastella vici</name>
    <dbReference type="NCBI Taxonomy" id="1703345"/>
    <lineage>
        <taxon>Bacteria</taxon>
        <taxon>Pseudomonadati</taxon>
        <taxon>Bacteroidota</taxon>
        <taxon>Chitinophagia</taxon>
        <taxon>Chitinophagales</taxon>
        <taxon>Chitinophagaceae</taxon>
        <taxon>Niastella</taxon>
    </lineage>
</organism>
<dbReference type="InterPro" id="IPR006860">
    <property type="entry name" value="FecR"/>
</dbReference>